<comment type="caution">
    <text evidence="3">The sequence shown here is derived from an EMBL/GenBank/DDBJ whole genome shotgun (WGS) entry which is preliminary data.</text>
</comment>
<dbReference type="AlphaFoldDB" id="A0A8K0TP38"/>
<keyword evidence="2" id="KW-1133">Transmembrane helix</keyword>
<sequence length="514" mass="54277">MAGNANWSGHPQPGLEVVQPEYYSAPEALSPNDPRDPKYNDSYYAPHALPPTHTGDPKNRYAYGVIPGAGGPPTTAYPGPETGELHADGSSPARSSKKKWWLIGGALLLLVIIGAVVGGLYGGGVIGSKKSQTTDGDDNDTNTTGPTTTDPAATASPTALSAPRFVRQGSPLTAAGWETPEGDTEIFLFHQDDTNGIYYSRFYDGTTALATLNGTHWTEPVEVSTAAKANTRLAATLIVYAGVFQPQVQVYYSGGEARMLGVNVNLRNDPPSGEDSINNSRLVAQPGSAVAAYWPWMTYQSAAGELMEVRNRLQGAFAPSSTWDVRGLGITTDGGSGVAMVPMSAIFRSMAVEGGFGLIYRNSGGVLAVAVPRLDDGEVADGYARSWPSDNADFPSISVELDAPIAAFSVARPNDSAGRVDTFILYLDGTDIHMVYTTGESWEQSSPAALRDVDKDADIACITLGSSNSGSDGKTQRIPLAGRNSKCYFQRGGVVQEVVLDGTDWKKAEAVPIP</sequence>
<organism evidence="3 4">
    <name type="scientific">Plectosphaerella cucumerina</name>
    <dbReference type="NCBI Taxonomy" id="40658"/>
    <lineage>
        <taxon>Eukaryota</taxon>
        <taxon>Fungi</taxon>
        <taxon>Dikarya</taxon>
        <taxon>Ascomycota</taxon>
        <taxon>Pezizomycotina</taxon>
        <taxon>Sordariomycetes</taxon>
        <taxon>Hypocreomycetidae</taxon>
        <taxon>Glomerellales</taxon>
        <taxon>Plectosphaerellaceae</taxon>
        <taxon>Plectosphaerella</taxon>
    </lineage>
</organism>
<dbReference type="Gene3D" id="2.120.10.70">
    <property type="entry name" value="Fucose-specific lectin"/>
    <property type="match status" value="1"/>
</dbReference>
<feature type="compositionally biased region" description="Low complexity" evidence="1">
    <location>
        <begin position="72"/>
        <end position="82"/>
    </location>
</feature>
<keyword evidence="2" id="KW-0472">Membrane</keyword>
<keyword evidence="4" id="KW-1185">Reference proteome</keyword>
<evidence type="ECO:0000313" key="4">
    <source>
        <dbReference type="Proteomes" id="UP000813385"/>
    </source>
</evidence>
<feature type="compositionally biased region" description="Low complexity" evidence="1">
    <location>
        <begin position="141"/>
        <end position="160"/>
    </location>
</feature>
<gene>
    <name evidence="3" type="ORF">B0T11DRAFT_67382</name>
</gene>
<evidence type="ECO:0000256" key="1">
    <source>
        <dbReference type="SAM" id="MobiDB-lite"/>
    </source>
</evidence>
<keyword evidence="2" id="KW-0812">Transmembrane</keyword>
<evidence type="ECO:0000313" key="3">
    <source>
        <dbReference type="EMBL" id="KAH7368785.1"/>
    </source>
</evidence>
<dbReference type="EMBL" id="JAGPXD010000002">
    <property type="protein sequence ID" value="KAH7368785.1"/>
    <property type="molecule type" value="Genomic_DNA"/>
</dbReference>
<name>A0A8K0TP38_9PEZI</name>
<accession>A0A8K0TP38</accession>
<evidence type="ECO:0008006" key="5">
    <source>
        <dbReference type="Google" id="ProtNLM"/>
    </source>
</evidence>
<feature type="region of interest" description="Disordered" evidence="1">
    <location>
        <begin position="1"/>
        <end position="93"/>
    </location>
</feature>
<feature type="region of interest" description="Disordered" evidence="1">
    <location>
        <begin position="127"/>
        <end position="160"/>
    </location>
</feature>
<proteinExistence type="predicted"/>
<protein>
    <recommendedName>
        <fullName evidence="5">Fucose-specific lectin</fullName>
    </recommendedName>
</protein>
<feature type="transmembrane region" description="Helical" evidence="2">
    <location>
        <begin position="100"/>
        <end position="121"/>
    </location>
</feature>
<evidence type="ECO:0000256" key="2">
    <source>
        <dbReference type="SAM" id="Phobius"/>
    </source>
</evidence>
<reference evidence="3" key="1">
    <citation type="journal article" date="2021" name="Nat. Commun.">
        <title>Genetic determinants of endophytism in the Arabidopsis root mycobiome.</title>
        <authorList>
            <person name="Mesny F."/>
            <person name="Miyauchi S."/>
            <person name="Thiergart T."/>
            <person name="Pickel B."/>
            <person name="Atanasova L."/>
            <person name="Karlsson M."/>
            <person name="Huettel B."/>
            <person name="Barry K.W."/>
            <person name="Haridas S."/>
            <person name="Chen C."/>
            <person name="Bauer D."/>
            <person name="Andreopoulos W."/>
            <person name="Pangilinan J."/>
            <person name="LaButti K."/>
            <person name="Riley R."/>
            <person name="Lipzen A."/>
            <person name="Clum A."/>
            <person name="Drula E."/>
            <person name="Henrissat B."/>
            <person name="Kohler A."/>
            <person name="Grigoriev I.V."/>
            <person name="Martin F.M."/>
            <person name="Hacquard S."/>
        </authorList>
    </citation>
    <scope>NUCLEOTIDE SEQUENCE</scope>
    <source>
        <strain evidence="3">MPI-CAGE-AT-0016</strain>
    </source>
</reference>
<dbReference type="OrthoDB" id="3800077at2759"/>
<dbReference type="Proteomes" id="UP000813385">
    <property type="component" value="Unassembled WGS sequence"/>
</dbReference>
<dbReference type="SUPFAM" id="SSF89372">
    <property type="entry name" value="Fucose-specific lectin"/>
    <property type="match status" value="1"/>
</dbReference>